<proteinExistence type="predicted"/>
<dbReference type="RefSeq" id="WP_248269096.1">
    <property type="nucleotide sequence ID" value="NZ_CP096034.1"/>
</dbReference>
<dbReference type="SUPFAM" id="SSF55073">
    <property type="entry name" value="Nucleotide cyclase"/>
    <property type="match status" value="1"/>
</dbReference>
<evidence type="ECO:0000259" key="3">
    <source>
        <dbReference type="PROSITE" id="PS50887"/>
    </source>
</evidence>
<evidence type="ECO:0000313" key="4">
    <source>
        <dbReference type="EMBL" id="UPM56183.1"/>
    </source>
</evidence>
<feature type="coiled-coil region" evidence="1">
    <location>
        <begin position="349"/>
        <end position="376"/>
    </location>
</feature>
<evidence type="ECO:0000256" key="2">
    <source>
        <dbReference type="SAM" id="Phobius"/>
    </source>
</evidence>
<dbReference type="Gene3D" id="3.30.70.270">
    <property type="match status" value="1"/>
</dbReference>
<name>A0ABY4JTM8_9BACI</name>
<dbReference type="InterPro" id="IPR029787">
    <property type="entry name" value="Nucleotide_cyclase"/>
</dbReference>
<dbReference type="InterPro" id="IPR043128">
    <property type="entry name" value="Rev_trsase/Diguanyl_cyclase"/>
</dbReference>
<keyword evidence="4" id="KW-0808">Transferase</keyword>
<keyword evidence="1" id="KW-0175">Coiled coil</keyword>
<evidence type="ECO:0000256" key="1">
    <source>
        <dbReference type="SAM" id="Coils"/>
    </source>
</evidence>
<dbReference type="InterPro" id="IPR050469">
    <property type="entry name" value="Diguanylate_Cyclase"/>
</dbReference>
<accession>A0ABY4JTM8</accession>
<keyword evidence="2" id="KW-0812">Transmembrane</keyword>
<evidence type="ECO:0000313" key="5">
    <source>
        <dbReference type="Proteomes" id="UP000830639"/>
    </source>
</evidence>
<dbReference type="PANTHER" id="PTHR45138">
    <property type="entry name" value="REGULATORY COMPONENTS OF SENSORY TRANSDUCTION SYSTEM"/>
    <property type="match status" value="1"/>
</dbReference>
<dbReference type="Gene3D" id="3.30.450.20">
    <property type="entry name" value="PAS domain"/>
    <property type="match status" value="1"/>
</dbReference>
<dbReference type="NCBIfam" id="TIGR00254">
    <property type="entry name" value="GGDEF"/>
    <property type="match status" value="1"/>
</dbReference>
<dbReference type="SMART" id="SM00267">
    <property type="entry name" value="GGDEF"/>
    <property type="match status" value="1"/>
</dbReference>
<gene>
    <name evidence="4" type="ORF">MY490_10260</name>
</gene>
<dbReference type="CDD" id="cd01949">
    <property type="entry name" value="GGDEF"/>
    <property type="match status" value="1"/>
</dbReference>
<dbReference type="PANTHER" id="PTHR45138:SF9">
    <property type="entry name" value="DIGUANYLATE CYCLASE DGCM-RELATED"/>
    <property type="match status" value="1"/>
</dbReference>
<dbReference type="InterPro" id="IPR000160">
    <property type="entry name" value="GGDEF_dom"/>
</dbReference>
<feature type="transmembrane region" description="Helical" evidence="2">
    <location>
        <begin position="7"/>
        <end position="26"/>
    </location>
</feature>
<keyword evidence="2" id="KW-0472">Membrane</keyword>
<dbReference type="PROSITE" id="PS50887">
    <property type="entry name" value="GGDEF"/>
    <property type="match status" value="1"/>
</dbReference>
<organism evidence="4 5">
    <name type="scientific">Gottfriedia acidiceleris</name>
    <dbReference type="NCBI Taxonomy" id="371036"/>
    <lineage>
        <taxon>Bacteria</taxon>
        <taxon>Bacillati</taxon>
        <taxon>Bacillota</taxon>
        <taxon>Bacilli</taxon>
        <taxon>Bacillales</taxon>
        <taxon>Bacillaceae</taxon>
        <taxon>Gottfriedia</taxon>
    </lineage>
</organism>
<dbReference type="Proteomes" id="UP000830639">
    <property type="component" value="Chromosome"/>
</dbReference>
<protein>
    <submittedName>
        <fullName evidence="4">Diguanylate cyclase</fullName>
        <ecNumber evidence="4">2.7.7.65</ecNumber>
    </submittedName>
</protein>
<dbReference type="EC" id="2.7.7.65" evidence="4"/>
<dbReference type="GO" id="GO:0052621">
    <property type="term" value="F:diguanylate cyclase activity"/>
    <property type="evidence" value="ECO:0007669"/>
    <property type="project" value="UniProtKB-EC"/>
</dbReference>
<feature type="transmembrane region" description="Helical" evidence="2">
    <location>
        <begin position="325"/>
        <end position="346"/>
    </location>
</feature>
<feature type="domain" description="GGDEF" evidence="3">
    <location>
        <begin position="404"/>
        <end position="536"/>
    </location>
</feature>
<keyword evidence="5" id="KW-1185">Reference proteome</keyword>
<dbReference type="EMBL" id="CP096034">
    <property type="protein sequence ID" value="UPM56183.1"/>
    <property type="molecule type" value="Genomic_DNA"/>
</dbReference>
<sequence length="545" mass="62517">MNRKRIPLLLVILVSIIFVGSSLYYFNKTETTKFEKSFNIDYHNIQDYSKTGSDFTEVLKIYSNEFLNKDESNNAAKDTSYIHYDPIKKEFNSDSIKDTLSENKKGNITGIGKPNDNPVKFKEILLADRLNNYFSEIYSSYPEITWIYYTSISGFNNLYPFVPSNEFKFSNELLKEESTTLGTIETNPYRKPYWSSPYLDSAGKGMMVTVSSPVDYKQRYVGSISIDITFENLSRELNKDYTAILSDNEGNIIASSNKEFLSSNKIINMTKLDQKFSKGSLAKINTMQNETLTTINGMKVLKCDFPGTDWTFYYILTTSALLKIIGMKILPILFITILLVWITWIAEKRMDAEKKLKLLVNDLEFKKNELEDLSSKDPLTGVLNRRGLHDLILSDLEKTTETELNCSFLIFDIDNFKKINDQYGHTMGDFVLNQSAKLIKELIRNDDYLGRWGGEEFLIVLPNTPFNQSKEIAERLRCAIEEHVFHFESINIHVTMTFGLARFNSKKGVVESINRADKAMYVGKQNGKNCVICYEDLNGETPSSL</sequence>
<keyword evidence="2" id="KW-1133">Transmembrane helix</keyword>
<reference evidence="4 5" key="1">
    <citation type="submission" date="2022-04" db="EMBL/GenBank/DDBJ databases">
        <title>Mechanism of arsenic methylation and mitigation arsenic toxicity by Bacillus sp. LH14 from an Arsenic-Contaminated Paddy Soil.</title>
        <authorList>
            <person name="Wang D."/>
        </authorList>
    </citation>
    <scope>NUCLEOTIDE SEQUENCE [LARGE SCALE GENOMIC DNA]</scope>
    <source>
        <strain evidence="4 5">LH14</strain>
    </source>
</reference>
<dbReference type="Pfam" id="PF00990">
    <property type="entry name" value="GGDEF"/>
    <property type="match status" value="1"/>
</dbReference>
<dbReference type="Pfam" id="PF22673">
    <property type="entry name" value="MCP-like_PDC_1"/>
    <property type="match status" value="1"/>
</dbReference>
<keyword evidence="4" id="KW-0548">Nucleotidyltransferase</keyword>